<dbReference type="Gene3D" id="3.40.190.10">
    <property type="entry name" value="Periplasmic binding protein-like II"/>
    <property type="match status" value="2"/>
</dbReference>
<accession>A0ABT9Y4B3</accession>
<proteinExistence type="predicted"/>
<dbReference type="InterPro" id="IPR015077">
    <property type="entry name" value="DUF1858"/>
</dbReference>
<sequence>MNPYFSLSDKVYDVTERYPELIDWLAENGFENLRNDVMRKTIGRTISLETAFRSKELSPELLEKQMVEIIQKKCQKDDSASVIQHTDSDVINVAGVLPCPIRVQLLEKLDNWLENQKDDIKYELPAASMGIEWLRESIEKSKTDELADIYLSAGFSLFFDKHIMGRHMDAGIFSDLTGEKKLNAHFDNNEIDLKDPLRRYSIIGAVPAVFMVNTELLGERAFPKSWSDLLKPEFADTIALPMQDLDLFNAVLLNIYNNFGEAGISSLGKNLYAGMHPSEMVKSAKQKKSEQAPLITIMPYFFTCMIDEKGPIKAVWPEEGAIISPIFLLTKTSSQKKIQPLVDFLFSKELGELFCLDGKFPSTHPQVNNGLSPEQKFIWPGWDFIHSHDIGKILAKSRLIFSKASGGII</sequence>
<dbReference type="PANTHER" id="PTHR30006:SF2">
    <property type="entry name" value="ABC TRANSPORTER SUBSTRATE-BINDING PROTEIN"/>
    <property type="match status" value="1"/>
</dbReference>
<dbReference type="InterPro" id="IPR038062">
    <property type="entry name" value="ScdA-like_N_sf"/>
</dbReference>
<dbReference type="RefSeq" id="WP_307222603.1">
    <property type="nucleotide sequence ID" value="NZ_CP116940.1"/>
</dbReference>
<evidence type="ECO:0000256" key="1">
    <source>
        <dbReference type="ARBA" id="ARBA00022729"/>
    </source>
</evidence>
<keyword evidence="4" id="KW-1185">Reference proteome</keyword>
<keyword evidence="1" id="KW-0732">Signal</keyword>
<gene>
    <name evidence="3" type="ORF">J2S01_000364</name>
</gene>
<reference evidence="3 4" key="1">
    <citation type="submission" date="2023-07" db="EMBL/GenBank/DDBJ databases">
        <title>Genomic Encyclopedia of Type Strains, Phase IV (KMG-IV): sequencing the most valuable type-strain genomes for metagenomic binning, comparative biology and taxonomic classification.</title>
        <authorList>
            <person name="Goeker M."/>
        </authorList>
    </citation>
    <scope>NUCLEOTIDE SEQUENCE [LARGE SCALE GENOMIC DNA]</scope>
    <source>
        <strain evidence="3 4">DSM 16980</strain>
    </source>
</reference>
<dbReference type="Pfam" id="PF08984">
    <property type="entry name" value="DUF1858"/>
    <property type="match status" value="1"/>
</dbReference>
<evidence type="ECO:0000313" key="4">
    <source>
        <dbReference type="Proteomes" id="UP001239167"/>
    </source>
</evidence>
<protein>
    <submittedName>
        <fullName evidence="3">ABC-type Fe3+ transport system substrate-binding protein</fullName>
    </submittedName>
</protein>
<dbReference type="EMBL" id="JAUSUE010000002">
    <property type="protein sequence ID" value="MDQ0202671.1"/>
    <property type="molecule type" value="Genomic_DNA"/>
</dbReference>
<feature type="domain" description="DUF1858" evidence="2">
    <location>
        <begin position="7"/>
        <end position="62"/>
    </location>
</feature>
<dbReference type="SUPFAM" id="SSF140683">
    <property type="entry name" value="SP0561-like"/>
    <property type="match status" value="1"/>
</dbReference>
<dbReference type="SUPFAM" id="SSF53850">
    <property type="entry name" value="Periplasmic binding protein-like II"/>
    <property type="match status" value="1"/>
</dbReference>
<dbReference type="PANTHER" id="PTHR30006">
    <property type="entry name" value="THIAMINE-BINDING PERIPLASMIC PROTEIN-RELATED"/>
    <property type="match status" value="1"/>
</dbReference>
<name>A0ABT9Y4B3_9FIRM</name>
<organism evidence="3 4">
    <name type="scientific">Pectinatus haikarae</name>
    <dbReference type="NCBI Taxonomy" id="349096"/>
    <lineage>
        <taxon>Bacteria</taxon>
        <taxon>Bacillati</taxon>
        <taxon>Bacillota</taxon>
        <taxon>Negativicutes</taxon>
        <taxon>Selenomonadales</taxon>
        <taxon>Selenomonadaceae</taxon>
        <taxon>Pectinatus</taxon>
    </lineage>
</organism>
<evidence type="ECO:0000259" key="2">
    <source>
        <dbReference type="Pfam" id="PF08984"/>
    </source>
</evidence>
<dbReference type="Proteomes" id="UP001239167">
    <property type="component" value="Unassembled WGS sequence"/>
</dbReference>
<dbReference type="Pfam" id="PF13343">
    <property type="entry name" value="SBP_bac_6"/>
    <property type="match status" value="1"/>
</dbReference>
<evidence type="ECO:0000313" key="3">
    <source>
        <dbReference type="EMBL" id="MDQ0202671.1"/>
    </source>
</evidence>
<dbReference type="Gene3D" id="1.10.3910.10">
    <property type="entry name" value="SP0561-like"/>
    <property type="match status" value="1"/>
</dbReference>
<comment type="caution">
    <text evidence="3">The sequence shown here is derived from an EMBL/GenBank/DDBJ whole genome shotgun (WGS) entry which is preliminary data.</text>
</comment>